<dbReference type="AlphaFoldDB" id="A0A1Y1WEM5"/>
<evidence type="ECO:0000256" key="1">
    <source>
        <dbReference type="SAM" id="Phobius"/>
    </source>
</evidence>
<dbReference type="EMBL" id="MCFD01000003">
    <property type="protein sequence ID" value="ORX71979.1"/>
    <property type="molecule type" value="Genomic_DNA"/>
</dbReference>
<feature type="transmembrane region" description="Helical" evidence="1">
    <location>
        <begin position="93"/>
        <end position="113"/>
    </location>
</feature>
<accession>A0A1Y1WEM5</accession>
<dbReference type="PANTHER" id="PTHR28112:SF1">
    <property type="entry name" value="SRP-INDEPENDENT TARGETING PROTEIN 3"/>
    <property type="match status" value="1"/>
</dbReference>
<organism evidence="2 3">
    <name type="scientific">Linderina pennispora</name>
    <dbReference type="NCBI Taxonomy" id="61395"/>
    <lineage>
        <taxon>Eukaryota</taxon>
        <taxon>Fungi</taxon>
        <taxon>Fungi incertae sedis</taxon>
        <taxon>Zoopagomycota</taxon>
        <taxon>Kickxellomycotina</taxon>
        <taxon>Kickxellomycetes</taxon>
        <taxon>Kickxellales</taxon>
        <taxon>Kickxellaceae</taxon>
        <taxon>Linderina</taxon>
    </lineage>
</organism>
<keyword evidence="3" id="KW-1185">Reference proteome</keyword>
<dbReference type="Proteomes" id="UP000193922">
    <property type="component" value="Unassembled WGS sequence"/>
</dbReference>
<sequence>IIQMGIIFGTMHLVKRFGLENPEYALYIRSMYAIGTLVLLGMTFVIKQKITQKNDTTALEYDDTATGSSGQRIETTNVKYDLQEVAKLQKSSLFTIVIVLFMHFKFGYIQPLILQSILPLFNFVKSPLFQVHVLGKPATDSLARPW</sequence>
<evidence type="ECO:0000313" key="2">
    <source>
        <dbReference type="EMBL" id="ORX71979.1"/>
    </source>
</evidence>
<keyword evidence="1" id="KW-1133">Transmembrane helix</keyword>
<protein>
    <submittedName>
        <fullName evidence="2">Uncharacterized protein</fullName>
    </submittedName>
</protein>
<keyword evidence="1" id="KW-0472">Membrane</keyword>
<keyword evidence="1" id="KW-0812">Transmembrane</keyword>
<dbReference type="Pfam" id="PF10032">
    <property type="entry name" value="Pho88"/>
    <property type="match status" value="1"/>
</dbReference>
<feature type="transmembrane region" description="Helical" evidence="1">
    <location>
        <begin position="24"/>
        <end position="46"/>
    </location>
</feature>
<dbReference type="GO" id="GO:0045047">
    <property type="term" value="P:protein targeting to ER"/>
    <property type="evidence" value="ECO:0007669"/>
    <property type="project" value="InterPro"/>
</dbReference>
<dbReference type="GO" id="GO:0005783">
    <property type="term" value="C:endoplasmic reticulum"/>
    <property type="evidence" value="ECO:0007669"/>
    <property type="project" value="InterPro"/>
</dbReference>
<dbReference type="InterPro" id="IPR012098">
    <property type="entry name" value="SND3_fun"/>
</dbReference>
<reference evidence="2 3" key="1">
    <citation type="submission" date="2016-07" db="EMBL/GenBank/DDBJ databases">
        <title>Pervasive Adenine N6-methylation of Active Genes in Fungi.</title>
        <authorList>
            <consortium name="DOE Joint Genome Institute"/>
            <person name="Mondo S.J."/>
            <person name="Dannebaum R.O."/>
            <person name="Kuo R.C."/>
            <person name="Labutti K."/>
            <person name="Haridas S."/>
            <person name="Kuo A."/>
            <person name="Salamov A."/>
            <person name="Ahrendt S.R."/>
            <person name="Lipzen A."/>
            <person name="Sullivan W."/>
            <person name="Andreopoulos W.B."/>
            <person name="Clum A."/>
            <person name="Lindquist E."/>
            <person name="Daum C."/>
            <person name="Ramamoorthy G.K."/>
            <person name="Gryganskyi A."/>
            <person name="Culley D."/>
            <person name="Magnuson J.K."/>
            <person name="James T.Y."/>
            <person name="O'Malley M.A."/>
            <person name="Stajich J.E."/>
            <person name="Spatafora J.W."/>
            <person name="Visel A."/>
            <person name="Grigoriev I.V."/>
        </authorList>
    </citation>
    <scope>NUCLEOTIDE SEQUENCE [LARGE SCALE GENOMIC DNA]</scope>
    <source>
        <strain evidence="2 3">ATCC 12442</strain>
    </source>
</reference>
<dbReference type="RefSeq" id="XP_040745403.1">
    <property type="nucleotide sequence ID" value="XM_040884070.1"/>
</dbReference>
<comment type="caution">
    <text evidence="2">The sequence shown here is derived from an EMBL/GenBank/DDBJ whole genome shotgun (WGS) entry which is preliminary data.</text>
</comment>
<name>A0A1Y1WEM5_9FUNG</name>
<feature type="non-terminal residue" evidence="2">
    <location>
        <position position="1"/>
    </location>
</feature>
<dbReference type="GO" id="GO:0005739">
    <property type="term" value="C:mitochondrion"/>
    <property type="evidence" value="ECO:0007669"/>
    <property type="project" value="TreeGrafter"/>
</dbReference>
<proteinExistence type="predicted"/>
<gene>
    <name evidence="2" type="ORF">DL89DRAFT_205610</name>
</gene>
<dbReference type="STRING" id="61395.A0A1Y1WEM5"/>
<dbReference type="PANTHER" id="PTHR28112">
    <property type="entry name" value="SRP-INDEPENDENT TARGETING PROTEIN 3"/>
    <property type="match status" value="1"/>
</dbReference>
<dbReference type="OrthoDB" id="18139at2759"/>
<feature type="non-terminal residue" evidence="2">
    <location>
        <position position="146"/>
    </location>
</feature>
<dbReference type="GeneID" id="63800718"/>
<evidence type="ECO:0000313" key="3">
    <source>
        <dbReference type="Proteomes" id="UP000193922"/>
    </source>
</evidence>